<keyword evidence="3" id="KW-0479">Metal-binding</keyword>
<comment type="caution">
    <text evidence="6">The sequence shown here is derived from an EMBL/GenBank/DDBJ whole genome shotgun (WGS) entry which is preliminary data.</text>
</comment>
<dbReference type="RefSeq" id="WP_399657158.1">
    <property type="nucleotide sequence ID" value="NZ_JBITYG010000015.1"/>
</dbReference>
<sequence>MTLQAVLFDMDGTLVDTEGVWWDTVAETASALGYTLTDADVPDVLGRSVDHTTGHLLTATGTARTREHLAAELDARFAELVAREVRPRPGATVLLARLRAEGVTTALVSASPRRVVELVLDVLGREHFAVSVTADDTTRTKPAPDPYLAAARLLGADPARCVAVEDTPTGVASAEAAGCQVLAVPSVVPILPAPGRTVLRSLEQAGPALLRSLVADRAAGGGTVDEEARREDA</sequence>
<dbReference type="PANTHER" id="PTHR46193:SF18">
    <property type="entry name" value="HEXITOL PHOSPHATASE B"/>
    <property type="match status" value="1"/>
</dbReference>
<accession>A0ABW8CIU6</accession>
<gene>
    <name evidence="6" type="ORF">ACIGXA_36515</name>
</gene>
<dbReference type="PRINTS" id="PR00413">
    <property type="entry name" value="HADHALOGNASE"/>
</dbReference>
<dbReference type="SFLD" id="SFLDG01135">
    <property type="entry name" value="C1.5.6:_HAD__Beta-PGM__Phospha"/>
    <property type="match status" value="1"/>
</dbReference>
<dbReference type="Gene3D" id="3.40.50.1000">
    <property type="entry name" value="HAD superfamily/HAD-like"/>
    <property type="match status" value="1"/>
</dbReference>
<keyword evidence="4" id="KW-0460">Magnesium</keyword>
<evidence type="ECO:0000313" key="6">
    <source>
        <dbReference type="EMBL" id="MFI9106023.1"/>
    </source>
</evidence>
<organism evidence="6 7">
    <name type="scientific">Streptomyces fildesensis</name>
    <dbReference type="NCBI Taxonomy" id="375757"/>
    <lineage>
        <taxon>Bacteria</taxon>
        <taxon>Bacillati</taxon>
        <taxon>Actinomycetota</taxon>
        <taxon>Actinomycetes</taxon>
        <taxon>Kitasatosporales</taxon>
        <taxon>Streptomycetaceae</taxon>
        <taxon>Streptomyces</taxon>
    </lineage>
</organism>
<dbReference type="InterPro" id="IPR006439">
    <property type="entry name" value="HAD-SF_hydro_IA"/>
</dbReference>
<comment type="cofactor">
    <cofactor evidence="1">
        <name>Mg(2+)</name>
        <dbReference type="ChEBI" id="CHEBI:18420"/>
    </cofactor>
</comment>
<dbReference type="Proteomes" id="UP001614394">
    <property type="component" value="Unassembled WGS sequence"/>
</dbReference>
<dbReference type="InterPro" id="IPR036412">
    <property type="entry name" value="HAD-like_sf"/>
</dbReference>
<dbReference type="Gene3D" id="1.10.150.240">
    <property type="entry name" value="Putative phosphatase, domain 2"/>
    <property type="match status" value="1"/>
</dbReference>
<dbReference type="InterPro" id="IPR023214">
    <property type="entry name" value="HAD_sf"/>
</dbReference>
<dbReference type="EMBL" id="JBITYG010000015">
    <property type="protein sequence ID" value="MFI9106023.1"/>
    <property type="molecule type" value="Genomic_DNA"/>
</dbReference>
<dbReference type="InterPro" id="IPR051600">
    <property type="entry name" value="Beta-PGM-like"/>
</dbReference>
<dbReference type="SUPFAM" id="SSF56784">
    <property type="entry name" value="HAD-like"/>
    <property type="match status" value="1"/>
</dbReference>
<dbReference type="PANTHER" id="PTHR46193">
    <property type="entry name" value="6-PHOSPHOGLUCONATE PHOSPHATASE"/>
    <property type="match status" value="1"/>
</dbReference>
<keyword evidence="5" id="KW-0119">Carbohydrate metabolism</keyword>
<dbReference type="SFLD" id="SFLDG01129">
    <property type="entry name" value="C1.5:_HAD__Beta-PGM__Phosphata"/>
    <property type="match status" value="1"/>
</dbReference>
<protein>
    <submittedName>
        <fullName evidence="6">HAD family hydrolase</fullName>
    </submittedName>
</protein>
<evidence type="ECO:0000256" key="3">
    <source>
        <dbReference type="ARBA" id="ARBA00022723"/>
    </source>
</evidence>
<comment type="similarity">
    <text evidence="2">Belongs to the HAD-like hydrolase superfamily. CbbY/CbbZ/Gph/YieH family.</text>
</comment>
<evidence type="ECO:0000313" key="7">
    <source>
        <dbReference type="Proteomes" id="UP001614394"/>
    </source>
</evidence>
<dbReference type="InterPro" id="IPR023198">
    <property type="entry name" value="PGP-like_dom2"/>
</dbReference>
<name>A0ABW8CIU6_9ACTN</name>
<keyword evidence="6" id="KW-0378">Hydrolase</keyword>
<dbReference type="Pfam" id="PF00702">
    <property type="entry name" value="Hydrolase"/>
    <property type="match status" value="1"/>
</dbReference>
<dbReference type="GO" id="GO:0016787">
    <property type="term" value="F:hydrolase activity"/>
    <property type="evidence" value="ECO:0007669"/>
    <property type="project" value="UniProtKB-KW"/>
</dbReference>
<evidence type="ECO:0000256" key="1">
    <source>
        <dbReference type="ARBA" id="ARBA00001946"/>
    </source>
</evidence>
<dbReference type="CDD" id="cd07505">
    <property type="entry name" value="HAD_BPGM-like"/>
    <property type="match status" value="1"/>
</dbReference>
<dbReference type="SFLD" id="SFLDS00003">
    <property type="entry name" value="Haloacid_Dehalogenase"/>
    <property type="match status" value="1"/>
</dbReference>
<proteinExistence type="inferred from homology"/>
<keyword evidence="7" id="KW-1185">Reference proteome</keyword>
<evidence type="ECO:0000256" key="4">
    <source>
        <dbReference type="ARBA" id="ARBA00022842"/>
    </source>
</evidence>
<evidence type="ECO:0000256" key="2">
    <source>
        <dbReference type="ARBA" id="ARBA00006171"/>
    </source>
</evidence>
<evidence type="ECO:0000256" key="5">
    <source>
        <dbReference type="ARBA" id="ARBA00023277"/>
    </source>
</evidence>
<dbReference type="NCBIfam" id="TIGR01509">
    <property type="entry name" value="HAD-SF-IA-v3"/>
    <property type="match status" value="1"/>
</dbReference>
<reference evidence="6 7" key="1">
    <citation type="submission" date="2024-10" db="EMBL/GenBank/DDBJ databases">
        <title>The Natural Products Discovery Center: Release of the First 8490 Sequenced Strains for Exploring Actinobacteria Biosynthetic Diversity.</title>
        <authorList>
            <person name="Kalkreuter E."/>
            <person name="Kautsar S.A."/>
            <person name="Yang D."/>
            <person name="Bader C.D."/>
            <person name="Teijaro C.N."/>
            <person name="Fluegel L."/>
            <person name="Davis C.M."/>
            <person name="Simpson J.R."/>
            <person name="Lauterbach L."/>
            <person name="Steele A.D."/>
            <person name="Gui C."/>
            <person name="Meng S."/>
            <person name="Li G."/>
            <person name="Viehrig K."/>
            <person name="Ye F."/>
            <person name="Su P."/>
            <person name="Kiefer A.F."/>
            <person name="Nichols A."/>
            <person name="Cepeda A.J."/>
            <person name="Yan W."/>
            <person name="Fan B."/>
            <person name="Jiang Y."/>
            <person name="Adhikari A."/>
            <person name="Zheng C.-J."/>
            <person name="Schuster L."/>
            <person name="Cowan T.M."/>
            <person name="Smanski M.J."/>
            <person name="Chevrette M.G."/>
            <person name="De Carvalho L.P.S."/>
            <person name="Shen B."/>
        </authorList>
    </citation>
    <scope>NUCLEOTIDE SEQUENCE [LARGE SCALE GENOMIC DNA]</scope>
    <source>
        <strain evidence="6 7">NPDC053399</strain>
    </source>
</reference>